<proteinExistence type="predicted"/>
<gene>
    <name evidence="1" type="ORF">CEXT_589001</name>
</gene>
<protein>
    <submittedName>
        <fullName evidence="1">Uncharacterized protein</fullName>
    </submittedName>
</protein>
<dbReference type="EMBL" id="BPLR01011609">
    <property type="protein sequence ID" value="GIY47700.1"/>
    <property type="molecule type" value="Genomic_DNA"/>
</dbReference>
<evidence type="ECO:0000313" key="2">
    <source>
        <dbReference type="Proteomes" id="UP001054945"/>
    </source>
</evidence>
<accession>A0AAV4TMR2</accession>
<keyword evidence="2" id="KW-1185">Reference proteome</keyword>
<reference evidence="1 2" key="1">
    <citation type="submission" date="2021-06" db="EMBL/GenBank/DDBJ databases">
        <title>Caerostris extrusa draft genome.</title>
        <authorList>
            <person name="Kono N."/>
            <person name="Arakawa K."/>
        </authorList>
    </citation>
    <scope>NUCLEOTIDE SEQUENCE [LARGE SCALE GENOMIC DNA]</scope>
</reference>
<name>A0AAV4TMR2_CAEEX</name>
<dbReference type="Proteomes" id="UP001054945">
    <property type="component" value="Unassembled WGS sequence"/>
</dbReference>
<dbReference type="AlphaFoldDB" id="A0AAV4TMR2"/>
<comment type="caution">
    <text evidence="1">The sequence shown here is derived from an EMBL/GenBank/DDBJ whole genome shotgun (WGS) entry which is preliminary data.</text>
</comment>
<sequence>MKWPNHFLGQTPTQSVAPTDLTSVVVKTVLFYGETDSDSISGIKRPNLSCCKTVLFYGEPDSDTISGTKKPNLL</sequence>
<evidence type="ECO:0000313" key="1">
    <source>
        <dbReference type="EMBL" id="GIY47700.1"/>
    </source>
</evidence>
<organism evidence="1 2">
    <name type="scientific">Caerostris extrusa</name>
    <name type="common">Bark spider</name>
    <name type="synonym">Caerostris bankana</name>
    <dbReference type="NCBI Taxonomy" id="172846"/>
    <lineage>
        <taxon>Eukaryota</taxon>
        <taxon>Metazoa</taxon>
        <taxon>Ecdysozoa</taxon>
        <taxon>Arthropoda</taxon>
        <taxon>Chelicerata</taxon>
        <taxon>Arachnida</taxon>
        <taxon>Araneae</taxon>
        <taxon>Araneomorphae</taxon>
        <taxon>Entelegynae</taxon>
        <taxon>Araneoidea</taxon>
        <taxon>Araneidae</taxon>
        <taxon>Caerostris</taxon>
    </lineage>
</organism>